<proteinExistence type="predicted"/>
<name>A0A8J3VQU1_9ACTN</name>
<evidence type="ECO:0000313" key="2">
    <source>
        <dbReference type="Proteomes" id="UP000642748"/>
    </source>
</evidence>
<comment type="caution">
    <text evidence="1">The sequence shown here is derived from an EMBL/GenBank/DDBJ whole genome shotgun (WGS) entry which is preliminary data.</text>
</comment>
<sequence length="78" mass="8284">MVHGQTVDPTGMLAAVAADLDANGIQFLRPDNVVRFTADELRDLSVLAAPLAGWWQQHQPTTAGDVALRFVGPSGVTE</sequence>
<gene>
    <name evidence="1" type="ORF">Raf01_36620</name>
</gene>
<dbReference type="EMBL" id="BONZ01000034">
    <property type="protein sequence ID" value="GIH15490.1"/>
    <property type="molecule type" value="Genomic_DNA"/>
</dbReference>
<keyword evidence="2" id="KW-1185">Reference proteome</keyword>
<dbReference type="AlphaFoldDB" id="A0A8J3VQU1"/>
<evidence type="ECO:0000313" key="1">
    <source>
        <dbReference type="EMBL" id="GIH15490.1"/>
    </source>
</evidence>
<dbReference type="Proteomes" id="UP000642748">
    <property type="component" value="Unassembled WGS sequence"/>
</dbReference>
<reference evidence="1" key="1">
    <citation type="submission" date="2021-01" db="EMBL/GenBank/DDBJ databases">
        <title>Whole genome shotgun sequence of Rugosimonospora africana NBRC 104875.</title>
        <authorList>
            <person name="Komaki H."/>
            <person name="Tamura T."/>
        </authorList>
    </citation>
    <scope>NUCLEOTIDE SEQUENCE</scope>
    <source>
        <strain evidence="1">NBRC 104875</strain>
    </source>
</reference>
<organism evidence="1 2">
    <name type="scientific">Rugosimonospora africana</name>
    <dbReference type="NCBI Taxonomy" id="556532"/>
    <lineage>
        <taxon>Bacteria</taxon>
        <taxon>Bacillati</taxon>
        <taxon>Actinomycetota</taxon>
        <taxon>Actinomycetes</taxon>
        <taxon>Micromonosporales</taxon>
        <taxon>Micromonosporaceae</taxon>
        <taxon>Rugosimonospora</taxon>
    </lineage>
</organism>
<protein>
    <submittedName>
        <fullName evidence="1">Uncharacterized protein</fullName>
    </submittedName>
</protein>
<accession>A0A8J3VQU1</accession>